<feature type="transmembrane region" description="Helical" evidence="1">
    <location>
        <begin position="60"/>
        <end position="86"/>
    </location>
</feature>
<reference evidence="2 3" key="1">
    <citation type="journal article" date="2019" name="Int. J. Syst. Evol. Microbiol.">
        <title>The Global Catalogue of Microorganisms (GCM) 10K type strain sequencing project: providing services to taxonomists for standard genome sequencing and annotation.</title>
        <authorList>
            <consortium name="The Broad Institute Genomics Platform"/>
            <consortium name="The Broad Institute Genome Sequencing Center for Infectious Disease"/>
            <person name="Wu L."/>
            <person name="Ma J."/>
        </authorList>
    </citation>
    <scope>NUCLEOTIDE SEQUENCE [LARGE SCALE GENOMIC DNA]</scope>
    <source>
        <strain evidence="2 3">JCM 14304</strain>
    </source>
</reference>
<name>A0ABN2D2I0_9ACTN</name>
<gene>
    <name evidence="2" type="ORF">GCM10009742_07050</name>
</gene>
<dbReference type="Proteomes" id="UP001500190">
    <property type="component" value="Unassembled WGS sequence"/>
</dbReference>
<feature type="transmembrane region" description="Helical" evidence="1">
    <location>
        <begin position="161"/>
        <end position="180"/>
    </location>
</feature>
<keyword evidence="3" id="KW-1185">Reference proteome</keyword>
<organism evidence="2 3">
    <name type="scientific">Kribbella karoonensis</name>
    <dbReference type="NCBI Taxonomy" id="324851"/>
    <lineage>
        <taxon>Bacteria</taxon>
        <taxon>Bacillati</taxon>
        <taxon>Actinomycetota</taxon>
        <taxon>Actinomycetes</taxon>
        <taxon>Propionibacteriales</taxon>
        <taxon>Kribbellaceae</taxon>
        <taxon>Kribbella</taxon>
    </lineage>
</organism>
<keyword evidence="1" id="KW-0472">Membrane</keyword>
<feature type="transmembrane region" description="Helical" evidence="1">
    <location>
        <begin position="106"/>
        <end position="123"/>
    </location>
</feature>
<dbReference type="RefSeq" id="WP_344187880.1">
    <property type="nucleotide sequence ID" value="NZ_BAAAND010000001.1"/>
</dbReference>
<feature type="transmembrane region" description="Helical" evidence="1">
    <location>
        <begin position="37"/>
        <end position="53"/>
    </location>
</feature>
<evidence type="ECO:0000313" key="2">
    <source>
        <dbReference type="EMBL" id="GAA1567778.1"/>
    </source>
</evidence>
<feature type="transmembrane region" description="Helical" evidence="1">
    <location>
        <begin position="237"/>
        <end position="255"/>
    </location>
</feature>
<feature type="transmembrane region" description="Helical" evidence="1">
    <location>
        <begin position="135"/>
        <end position="155"/>
    </location>
</feature>
<keyword evidence="1" id="KW-1133">Transmembrane helix</keyword>
<sequence>MNSRYLTVVALLAAGVASVLSLIVGPGADYARIFPPPWLGLVAAALAAASVTVRCGRSGFGWAATAVFFGASGGVILDVFRAFFAVTGIPAGEFSTVDWPGAVSRAIYLVAAFATVLFTSQSARPPVRAGGRRMLAWGGVVLSVPYPLLKFFWWMQGHASVGFPIMELVSFGAAAIWVVLLTTPAGGRLPRFVLTIGGWLSSFALLSMGGLMVFGMLSQLTGLASEAVDFGSESASVIVFGVYGCWLALGVVMLASTLSFTAHRRNEVAV</sequence>
<accession>A0ABN2D2I0</accession>
<dbReference type="EMBL" id="BAAAND010000001">
    <property type="protein sequence ID" value="GAA1567778.1"/>
    <property type="molecule type" value="Genomic_DNA"/>
</dbReference>
<evidence type="ECO:0000256" key="1">
    <source>
        <dbReference type="SAM" id="Phobius"/>
    </source>
</evidence>
<proteinExistence type="predicted"/>
<keyword evidence="1" id="KW-0812">Transmembrane</keyword>
<protein>
    <submittedName>
        <fullName evidence="2">Uncharacterized protein</fullName>
    </submittedName>
</protein>
<evidence type="ECO:0000313" key="3">
    <source>
        <dbReference type="Proteomes" id="UP001500190"/>
    </source>
</evidence>
<feature type="transmembrane region" description="Helical" evidence="1">
    <location>
        <begin position="192"/>
        <end position="217"/>
    </location>
</feature>
<comment type="caution">
    <text evidence="2">The sequence shown here is derived from an EMBL/GenBank/DDBJ whole genome shotgun (WGS) entry which is preliminary data.</text>
</comment>